<reference evidence="3 4" key="1">
    <citation type="journal article" date="2017" name="Curr. Biol.">
        <title>Genome architecture and evolution of a unichromosomal asexual nematode.</title>
        <authorList>
            <person name="Fradin H."/>
            <person name="Zegar C."/>
            <person name="Gutwein M."/>
            <person name="Lucas J."/>
            <person name="Kovtun M."/>
            <person name="Corcoran D."/>
            <person name="Baugh L.R."/>
            <person name="Kiontke K."/>
            <person name="Gunsalus K."/>
            <person name="Fitch D.H."/>
            <person name="Piano F."/>
        </authorList>
    </citation>
    <scope>NUCLEOTIDE SEQUENCE [LARGE SCALE GENOMIC DNA]</scope>
    <source>
        <strain evidence="3">PF1309</strain>
    </source>
</reference>
<evidence type="ECO:0000313" key="3">
    <source>
        <dbReference type="EMBL" id="PAV82564.1"/>
    </source>
</evidence>
<accession>A0A2A2L8U0</accession>
<comment type="caution">
    <text evidence="3">The sequence shown here is derived from an EMBL/GenBank/DDBJ whole genome shotgun (WGS) entry which is preliminary data.</text>
</comment>
<feature type="compositionally biased region" description="Basic residues" evidence="2">
    <location>
        <begin position="47"/>
        <end position="56"/>
    </location>
</feature>
<proteinExistence type="predicted"/>
<keyword evidence="1" id="KW-0175">Coiled coil</keyword>
<feature type="compositionally biased region" description="Basic and acidic residues" evidence="2">
    <location>
        <begin position="122"/>
        <end position="131"/>
    </location>
</feature>
<feature type="coiled-coil region" evidence="1">
    <location>
        <begin position="73"/>
        <end position="107"/>
    </location>
</feature>
<name>A0A2A2L8U0_9BILA</name>
<evidence type="ECO:0000313" key="4">
    <source>
        <dbReference type="Proteomes" id="UP000218231"/>
    </source>
</evidence>
<feature type="region of interest" description="Disordered" evidence="2">
    <location>
        <begin position="47"/>
        <end position="70"/>
    </location>
</feature>
<dbReference type="Proteomes" id="UP000218231">
    <property type="component" value="Unassembled WGS sequence"/>
</dbReference>
<keyword evidence="4" id="KW-1185">Reference proteome</keyword>
<evidence type="ECO:0000256" key="1">
    <source>
        <dbReference type="SAM" id="Coils"/>
    </source>
</evidence>
<gene>
    <name evidence="3" type="ORF">WR25_26684</name>
</gene>
<evidence type="ECO:0000256" key="2">
    <source>
        <dbReference type="SAM" id="MobiDB-lite"/>
    </source>
</evidence>
<dbReference type="AlphaFoldDB" id="A0A2A2L8U0"/>
<sequence>MEWVKNEKCVLEMEKGRLKKKLQRADNFRRAEGRQICWLKLNEKMRPRRAPRRKAGKALARNQAEDDGSLILARTGENAAEMKKAENERLKNEYKADLERQNEMKCRELRISAAIMRAPEMCENRTMERSKRFPHGAGNRTAES</sequence>
<feature type="region of interest" description="Disordered" evidence="2">
    <location>
        <begin position="122"/>
        <end position="144"/>
    </location>
</feature>
<protein>
    <submittedName>
        <fullName evidence="3">Uncharacterized protein</fullName>
    </submittedName>
</protein>
<dbReference type="EMBL" id="LIAE01007040">
    <property type="protein sequence ID" value="PAV82564.1"/>
    <property type="molecule type" value="Genomic_DNA"/>
</dbReference>
<organism evidence="3 4">
    <name type="scientific">Diploscapter pachys</name>
    <dbReference type="NCBI Taxonomy" id="2018661"/>
    <lineage>
        <taxon>Eukaryota</taxon>
        <taxon>Metazoa</taxon>
        <taxon>Ecdysozoa</taxon>
        <taxon>Nematoda</taxon>
        <taxon>Chromadorea</taxon>
        <taxon>Rhabditida</taxon>
        <taxon>Rhabditina</taxon>
        <taxon>Rhabditomorpha</taxon>
        <taxon>Rhabditoidea</taxon>
        <taxon>Rhabditidae</taxon>
        <taxon>Diploscapter</taxon>
    </lineage>
</organism>